<comment type="caution">
    <text evidence="2">The sequence shown here is derived from an EMBL/GenBank/DDBJ whole genome shotgun (WGS) entry which is preliminary data.</text>
</comment>
<evidence type="ECO:0000313" key="2">
    <source>
        <dbReference type="EMBL" id="KAK4713892.1"/>
    </source>
</evidence>
<accession>A0AAV9KPA0</accession>
<name>A0AAV9KPA0_9SOLN</name>
<protein>
    <recommendedName>
        <fullName evidence="1">Retrotransposon gag domain-containing protein</fullName>
    </recommendedName>
</protein>
<dbReference type="AlphaFoldDB" id="A0AAV9KPA0"/>
<sequence>MKELQCIPEVAGLNYEDLCIHPNLDLPEGFKVPRFDVFGGTGNPLAHLRAYCDQLVGVGRDEALLMRLFSRSLSGEALEWFTSHETRQWPSWNALAKDFIERFAYNVEIVPDRYSLEKMKQKSNESYREFAYRWRKEAARVRPPMSEKEIVEVFVRVQEPEYYDRIILLIGAKFAEIVKVGETIEDGLKTGKIARVAASPGSSGLLKKKREEVSAVSFEGKKTPRKFFSYQGRSRPSQSSCGLYLFQLSKYSSYLPNSSIYGLHLITTEMSPHLCDVGQITKLIPTYQTRLHLREYHPNYQAPRQIIKSTHILDIKHLA</sequence>
<reference evidence="2 3" key="1">
    <citation type="submission" date="2023-10" db="EMBL/GenBank/DDBJ databases">
        <title>Genome-Wide Identification Analysis in wild type Solanum Pinnatisectum Reveals Some Genes Defensing Phytophthora Infestans.</title>
        <authorList>
            <person name="Sun C."/>
        </authorList>
    </citation>
    <scope>NUCLEOTIDE SEQUENCE [LARGE SCALE GENOMIC DNA]</scope>
    <source>
        <strain evidence="2">LQN</strain>
        <tissue evidence="2">Leaf</tissue>
    </source>
</reference>
<feature type="domain" description="Retrotransposon gag" evidence="1">
    <location>
        <begin position="67"/>
        <end position="156"/>
    </location>
</feature>
<evidence type="ECO:0000313" key="3">
    <source>
        <dbReference type="Proteomes" id="UP001311915"/>
    </source>
</evidence>
<dbReference type="InterPro" id="IPR005162">
    <property type="entry name" value="Retrotrans_gag_dom"/>
</dbReference>
<evidence type="ECO:0000259" key="1">
    <source>
        <dbReference type="Pfam" id="PF03732"/>
    </source>
</evidence>
<organism evidence="2 3">
    <name type="scientific">Solanum pinnatisectum</name>
    <name type="common">tansyleaf nightshade</name>
    <dbReference type="NCBI Taxonomy" id="50273"/>
    <lineage>
        <taxon>Eukaryota</taxon>
        <taxon>Viridiplantae</taxon>
        <taxon>Streptophyta</taxon>
        <taxon>Embryophyta</taxon>
        <taxon>Tracheophyta</taxon>
        <taxon>Spermatophyta</taxon>
        <taxon>Magnoliopsida</taxon>
        <taxon>eudicotyledons</taxon>
        <taxon>Gunneridae</taxon>
        <taxon>Pentapetalae</taxon>
        <taxon>asterids</taxon>
        <taxon>lamiids</taxon>
        <taxon>Solanales</taxon>
        <taxon>Solanaceae</taxon>
        <taxon>Solanoideae</taxon>
        <taxon>Solaneae</taxon>
        <taxon>Solanum</taxon>
    </lineage>
</organism>
<dbReference type="PANTHER" id="PTHR33223">
    <property type="entry name" value="CCHC-TYPE DOMAIN-CONTAINING PROTEIN"/>
    <property type="match status" value="1"/>
</dbReference>
<dbReference type="Proteomes" id="UP001311915">
    <property type="component" value="Unassembled WGS sequence"/>
</dbReference>
<keyword evidence="3" id="KW-1185">Reference proteome</keyword>
<dbReference type="PANTHER" id="PTHR33223:SF8">
    <property type="entry name" value="OS04G0172440 PROTEIN"/>
    <property type="match status" value="1"/>
</dbReference>
<proteinExistence type="predicted"/>
<dbReference type="Pfam" id="PF03732">
    <property type="entry name" value="Retrotrans_gag"/>
    <property type="match status" value="1"/>
</dbReference>
<gene>
    <name evidence="2" type="ORF">R3W88_019799</name>
</gene>
<dbReference type="EMBL" id="JAWPEI010000010">
    <property type="protein sequence ID" value="KAK4713892.1"/>
    <property type="molecule type" value="Genomic_DNA"/>
</dbReference>